<protein>
    <recommendedName>
        <fullName evidence="1">DUF7716 domain-containing protein</fullName>
    </recommendedName>
</protein>
<dbReference type="RefSeq" id="WP_238896107.1">
    <property type="nucleotide sequence ID" value="NZ_JAKOGG010000005.1"/>
</dbReference>
<organism evidence="2 3">
    <name type="scientific">Shewanella electrica</name>
    <dbReference type="NCBI Taxonomy" id="515560"/>
    <lineage>
        <taxon>Bacteria</taxon>
        <taxon>Pseudomonadati</taxon>
        <taxon>Pseudomonadota</taxon>
        <taxon>Gammaproteobacteria</taxon>
        <taxon>Alteromonadales</taxon>
        <taxon>Shewanellaceae</taxon>
        <taxon>Shewanella</taxon>
    </lineage>
</organism>
<gene>
    <name evidence="2" type="ORF">L9G74_09685</name>
</gene>
<evidence type="ECO:0000313" key="2">
    <source>
        <dbReference type="EMBL" id="MCS4556711.1"/>
    </source>
</evidence>
<name>A0ABT2FNF4_9GAMM</name>
<comment type="caution">
    <text evidence="2">The sequence shown here is derived from an EMBL/GenBank/DDBJ whole genome shotgun (WGS) entry which is preliminary data.</text>
</comment>
<proteinExistence type="predicted"/>
<accession>A0ABT2FNF4</accession>
<dbReference type="Pfam" id="PF24832">
    <property type="entry name" value="DUF7716"/>
    <property type="match status" value="1"/>
</dbReference>
<evidence type="ECO:0000259" key="1">
    <source>
        <dbReference type="Pfam" id="PF24832"/>
    </source>
</evidence>
<feature type="domain" description="DUF7716" evidence="1">
    <location>
        <begin position="4"/>
        <end position="104"/>
    </location>
</feature>
<sequence>MEPLIQILKRAPNGLAQGWLYLPAKQPWQPDTLGQIIDVDTLPDDQIDEDEEPLIAAELGLVATLESAMIESIVASASQLAEPLTDELLLESFQYYYDYDAFLPYSGYQPPSLETWQQQRDRDFYDCLGQERIDQPCKNSTCQRGAIEGSVFCKVHHFEMIQHKPCPFSD</sequence>
<reference evidence="2 3" key="1">
    <citation type="submission" date="2022-02" db="EMBL/GenBank/DDBJ databases">
        <authorList>
            <person name="Zhuang L."/>
        </authorList>
    </citation>
    <scope>NUCLEOTIDE SEQUENCE [LARGE SCALE GENOMIC DNA]</scope>
    <source>
        <strain evidence="2 3">C32</strain>
    </source>
</reference>
<dbReference type="InterPro" id="IPR056133">
    <property type="entry name" value="DUF7716"/>
</dbReference>
<keyword evidence="3" id="KW-1185">Reference proteome</keyword>
<evidence type="ECO:0000313" key="3">
    <source>
        <dbReference type="Proteomes" id="UP001201549"/>
    </source>
</evidence>
<reference evidence="3" key="2">
    <citation type="submission" date="2023-07" db="EMBL/GenBank/DDBJ databases">
        <title>Shewanella mangrovi sp. nov., an acetaldehyde- degrading bacterium isolated from mangrove sediment.</title>
        <authorList>
            <person name="Liu Y."/>
        </authorList>
    </citation>
    <scope>NUCLEOTIDE SEQUENCE [LARGE SCALE GENOMIC DNA]</scope>
    <source>
        <strain evidence="3">C32</strain>
    </source>
</reference>
<dbReference type="Proteomes" id="UP001201549">
    <property type="component" value="Unassembled WGS sequence"/>
</dbReference>
<dbReference type="EMBL" id="JAKOGG010000005">
    <property type="protein sequence ID" value="MCS4556711.1"/>
    <property type="molecule type" value="Genomic_DNA"/>
</dbReference>